<dbReference type="Pfam" id="PF10824">
    <property type="entry name" value="T7SS_ESX_EspC"/>
    <property type="match status" value="1"/>
</dbReference>
<comment type="caution">
    <text evidence="2">The sequence shown here is derived from an EMBL/GenBank/DDBJ whole genome shotgun (WGS) entry which is preliminary data.</text>
</comment>
<evidence type="ECO:0000313" key="2">
    <source>
        <dbReference type="EMBL" id="MBB5068473.1"/>
    </source>
</evidence>
<sequence>MFNVMPARLTTHSQWLAGLAGDIAAAGQQGAGVSFGVDSFGLVGQLFADQARQTSQQAAAEIQKFSELTSDLGDRVSATATDYQDIDDKNSDDLGQVQI</sequence>
<organism evidence="2 3">
    <name type="scientific">Saccharopolyspora gloriosae</name>
    <dbReference type="NCBI Taxonomy" id="455344"/>
    <lineage>
        <taxon>Bacteria</taxon>
        <taxon>Bacillati</taxon>
        <taxon>Actinomycetota</taxon>
        <taxon>Actinomycetes</taxon>
        <taxon>Pseudonocardiales</taxon>
        <taxon>Pseudonocardiaceae</taxon>
        <taxon>Saccharopolyspora</taxon>
    </lineage>
</organism>
<dbReference type="GO" id="GO:0009306">
    <property type="term" value="P:protein secretion"/>
    <property type="evidence" value="ECO:0007669"/>
    <property type="project" value="InterPro"/>
</dbReference>
<evidence type="ECO:0008006" key="4">
    <source>
        <dbReference type="Google" id="ProtNLM"/>
    </source>
</evidence>
<proteinExistence type="predicted"/>
<accession>A0A840NDU9</accession>
<dbReference type="InterPro" id="IPR022536">
    <property type="entry name" value="EspC"/>
</dbReference>
<reference evidence="2 3" key="1">
    <citation type="submission" date="2020-08" db="EMBL/GenBank/DDBJ databases">
        <title>Sequencing the genomes of 1000 actinobacteria strains.</title>
        <authorList>
            <person name="Klenk H.-P."/>
        </authorList>
    </citation>
    <scope>NUCLEOTIDE SEQUENCE [LARGE SCALE GENOMIC DNA]</scope>
    <source>
        <strain evidence="2 3">DSM 45582</strain>
    </source>
</reference>
<keyword evidence="3" id="KW-1185">Reference proteome</keyword>
<feature type="region of interest" description="Disordered" evidence="1">
    <location>
        <begin position="80"/>
        <end position="99"/>
    </location>
</feature>
<name>A0A840NDU9_9PSEU</name>
<evidence type="ECO:0000313" key="3">
    <source>
        <dbReference type="Proteomes" id="UP000580474"/>
    </source>
</evidence>
<dbReference type="EMBL" id="JACHIV010000001">
    <property type="protein sequence ID" value="MBB5068473.1"/>
    <property type="molecule type" value="Genomic_DNA"/>
</dbReference>
<protein>
    <recommendedName>
        <fullName evidence="4">Excreted virulence factor EspC (Type VII ESX diderm)</fullName>
    </recommendedName>
</protein>
<evidence type="ECO:0000256" key="1">
    <source>
        <dbReference type="SAM" id="MobiDB-lite"/>
    </source>
</evidence>
<dbReference type="AlphaFoldDB" id="A0A840NDU9"/>
<gene>
    <name evidence="2" type="ORF">BJ969_001561</name>
</gene>
<dbReference type="RefSeq" id="WP_184478155.1">
    <property type="nucleotide sequence ID" value="NZ_JACHIV010000001.1"/>
</dbReference>
<dbReference type="Proteomes" id="UP000580474">
    <property type="component" value="Unassembled WGS sequence"/>
</dbReference>